<dbReference type="RefSeq" id="XP_024330322.1">
    <property type="nucleotide sequence ID" value="XM_024476020.1"/>
</dbReference>
<protein>
    <submittedName>
        <fullName evidence="1">Uncharacterized protein</fullName>
    </submittedName>
</protein>
<accession>A0A0F9WCM1</accession>
<keyword evidence="2" id="KW-1185">Reference proteome</keyword>
<proteinExistence type="predicted"/>
<name>A0A0F9WCM1_9MICR</name>
<sequence length="45" mass="5127">GSIHHLRTQLSSAERYSNSIMPDLPQVKIMAYLICESFVDIDVTF</sequence>
<gene>
    <name evidence="1" type="ORF">AAJ76_580002</name>
</gene>
<dbReference type="EMBL" id="JPQZ01000058">
    <property type="protein sequence ID" value="KKO74580.1"/>
    <property type="molecule type" value="Genomic_DNA"/>
</dbReference>
<evidence type="ECO:0000313" key="1">
    <source>
        <dbReference type="EMBL" id="KKO74580.1"/>
    </source>
</evidence>
<dbReference type="VEuPathDB" id="MicrosporidiaDB:AAJ76_580002"/>
<evidence type="ECO:0000313" key="2">
    <source>
        <dbReference type="Proteomes" id="UP000034350"/>
    </source>
</evidence>
<dbReference type="AlphaFoldDB" id="A0A0F9WCM1"/>
<reference evidence="1 2" key="1">
    <citation type="journal article" date="2015" name="Environ. Microbiol.">
        <title>Genome analyses suggest the presence of polyploidy and recent human-driven expansions in eight global populations of the honeybee pathogen Nosema ceranae.</title>
        <authorList>
            <person name="Pelin A."/>
            <person name="Selman M."/>
            <person name="Aris-Brosou S."/>
            <person name="Farinelli L."/>
            <person name="Corradi N."/>
        </authorList>
    </citation>
    <scope>NUCLEOTIDE SEQUENCE [LARGE SCALE GENOMIC DNA]</scope>
    <source>
        <strain evidence="1 2">PA08 1199</strain>
    </source>
</reference>
<dbReference type="GeneID" id="36320968"/>
<organism evidence="1 2">
    <name type="scientific">Vairimorpha ceranae</name>
    <dbReference type="NCBI Taxonomy" id="40302"/>
    <lineage>
        <taxon>Eukaryota</taxon>
        <taxon>Fungi</taxon>
        <taxon>Fungi incertae sedis</taxon>
        <taxon>Microsporidia</taxon>
        <taxon>Nosematidae</taxon>
        <taxon>Vairimorpha</taxon>
    </lineage>
</organism>
<feature type="non-terminal residue" evidence="1">
    <location>
        <position position="1"/>
    </location>
</feature>
<dbReference type="Proteomes" id="UP000034350">
    <property type="component" value="Unassembled WGS sequence"/>
</dbReference>
<comment type="caution">
    <text evidence="1">The sequence shown here is derived from an EMBL/GenBank/DDBJ whole genome shotgun (WGS) entry which is preliminary data.</text>
</comment>